<dbReference type="NCBIfam" id="TIGR02032">
    <property type="entry name" value="GG-red-SF"/>
    <property type="match status" value="1"/>
</dbReference>
<proteinExistence type="predicted"/>
<evidence type="ECO:0000256" key="6">
    <source>
        <dbReference type="ARBA" id="ARBA00023264"/>
    </source>
</evidence>
<reference evidence="8 9" key="1">
    <citation type="submission" date="2024-09" db="EMBL/GenBank/DDBJ databases">
        <authorList>
            <person name="D'Angelo T."/>
        </authorList>
    </citation>
    <scope>NUCLEOTIDE SEQUENCE [LARGE SCALE GENOMIC DNA]</scope>
    <source>
        <strain evidence="8">SAG AM-311-F02</strain>
    </source>
</reference>
<dbReference type="EMBL" id="JBHPEI010000028">
    <property type="protein sequence ID" value="MFC1799770.1"/>
    <property type="molecule type" value="Genomic_DNA"/>
</dbReference>
<evidence type="ECO:0000259" key="7">
    <source>
        <dbReference type="Pfam" id="PF22578"/>
    </source>
</evidence>
<name>A0ABV6YNW0_UNCEI</name>
<evidence type="ECO:0000256" key="5">
    <source>
        <dbReference type="ARBA" id="ARBA00023209"/>
    </source>
</evidence>
<dbReference type="InterPro" id="IPR036188">
    <property type="entry name" value="FAD/NAD-bd_sf"/>
</dbReference>
<evidence type="ECO:0000313" key="8">
    <source>
        <dbReference type="EMBL" id="MFC1799770.1"/>
    </source>
</evidence>
<keyword evidence="4" id="KW-0443">Lipid metabolism</keyword>
<comment type="caution">
    <text evidence="8">The sequence shown here is derived from an EMBL/GenBank/DDBJ whole genome shotgun (WGS) entry which is preliminary data.</text>
</comment>
<dbReference type="PRINTS" id="PR00420">
    <property type="entry name" value="RNGMNOXGNASE"/>
</dbReference>
<keyword evidence="2" id="KW-0285">Flavoprotein</keyword>
<keyword evidence="9" id="KW-1185">Reference proteome</keyword>
<keyword evidence="1" id="KW-0444">Lipid biosynthesis</keyword>
<dbReference type="PANTHER" id="PTHR42685">
    <property type="entry name" value="GERANYLGERANYL DIPHOSPHATE REDUCTASE"/>
    <property type="match status" value="1"/>
</dbReference>
<dbReference type="PANTHER" id="PTHR42685:SF18">
    <property type="entry name" value="DIGERANYLGERANYLGLYCEROPHOSPHOLIPID REDUCTASE"/>
    <property type="match status" value="1"/>
</dbReference>
<gene>
    <name evidence="8" type="ORF">ACFL2Z_02530</name>
</gene>
<dbReference type="Gene3D" id="3.30.9.10">
    <property type="entry name" value="D-Amino Acid Oxidase, subunit A, domain 2"/>
    <property type="match status" value="1"/>
</dbReference>
<evidence type="ECO:0000256" key="1">
    <source>
        <dbReference type="ARBA" id="ARBA00022516"/>
    </source>
</evidence>
<dbReference type="InterPro" id="IPR011777">
    <property type="entry name" value="Geranylgeranyl_Rdtase_fam"/>
</dbReference>
<feature type="domain" description="Digeranylgeranylglycerophospholipid reductase catalytic" evidence="7">
    <location>
        <begin position="177"/>
        <end position="248"/>
    </location>
</feature>
<protein>
    <submittedName>
        <fullName evidence="8">Geranylgeranyl reductase family protein</fullName>
    </submittedName>
</protein>
<keyword evidence="6" id="KW-1208">Phospholipid metabolism</keyword>
<dbReference type="Gene3D" id="3.50.50.60">
    <property type="entry name" value="FAD/NAD(P)-binding domain"/>
    <property type="match status" value="1"/>
</dbReference>
<evidence type="ECO:0000313" key="9">
    <source>
        <dbReference type="Proteomes" id="UP001594288"/>
    </source>
</evidence>
<evidence type="ECO:0000256" key="2">
    <source>
        <dbReference type="ARBA" id="ARBA00022630"/>
    </source>
</evidence>
<dbReference type="Proteomes" id="UP001594288">
    <property type="component" value="Unassembled WGS sequence"/>
</dbReference>
<dbReference type="InterPro" id="IPR054715">
    <property type="entry name" value="GGR_cat"/>
</dbReference>
<accession>A0ABV6YNW0</accession>
<evidence type="ECO:0000256" key="4">
    <source>
        <dbReference type="ARBA" id="ARBA00023098"/>
    </source>
</evidence>
<evidence type="ECO:0000256" key="3">
    <source>
        <dbReference type="ARBA" id="ARBA00023002"/>
    </source>
</evidence>
<dbReference type="SUPFAM" id="SSF51905">
    <property type="entry name" value="FAD/NAD(P)-binding domain"/>
    <property type="match status" value="1"/>
</dbReference>
<keyword evidence="3" id="KW-0560">Oxidoreductase</keyword>
<dbReference type="InterPro" id="IPR050407">
    <property type="entry name" value="Geranylgeranyl_reductase"/>
</dbReference>
<dbReference type="Pfam" id="PF12831">
    <property type="entry name" value="FAD_oxidored"/>
    <property type="match status" value="1"/>
</dbReference>
<organism evidence="8 9">
    <name type="scientific">Eiseniibacteriota bacterium</name>
    <dbReference type="NCBI Taxonomy" id="2212470"/>
    <lineage>
        <taxon>Bacteria</taxon>
        <taxon>Candidatus Eiseniibacteriota</taxon>
    </lineage>
</organism>
<keyword evidence="5" id="KW-0594">Phospholipid biosynthesis</keyword>
<sequence length="394" mass="41559">MGPLRDFDVIVVGGGCAGLWAAIASARNKGRTLLVERSSRIGEKIICAEAAGLPGLRQFVEPREEWISTGVERAALFNPEGRSVGIGEPEAGYVLDKRAFLAGLAETAREEGVEILTASNAGMVCSLEKGGFEIEVTGTGGARRLTCGAVVGADGIESRVGRQMGILKGLKPLEVFSCAQYSVDGIDTTPGTVEFYFGRDIAPGGYAWVFPKGESSANVGLGITYTSKPRPTPFDYLETFKEKRCAGAEIKGRLCGGVPSRRSPDKAYGKGVFLAGDSAGAADPVSGAGIVPGMESGDIAGRAASTYALGSTLKEAEKGYRAGGKAVFGDRGLRMAVRKILTRMSDQELVKMLDLTGEYASQDQLLHGDPFKLVKFFVKSMPRTFGLVRHLVGA</sequence>
<dbReference type="Pfam" id="PF22578">
    <property type="entry name" value="GGR_cat"/>
    <property type="match status" value="1"/>
</dbReference>